<evidence type="ECO:0000313" key="2">
    <source>
        <dbReference type="EMBL" id="CAA9298448.1"/>
    </source>
</evidence>
<feature type="compositionally biased region" description="Basic and acidic residues" evidence="1">
    <location>
        <begin position="272"/>
        <end position="282"/>
    </location>
</feature>
<dbReference type="EMBL" id="CADCTT010000120">
    <property type="protein sequence ID" value="CAA9298448.1"/>
    <property type="molecule type" value="Genomic_DNA"/>
</dbReference>
<sequence>DRPAAAAGHREPGADHLAVPGGRRADPLHHLLGVAAEQDRRGLLRRRSLVLRLPERAGHRRGLHVRGLIPRHLGGHRPLRLRRVPLLHRVPGRLAGRPAAGGGAAAQLRPLHDGRPARLPDAADASPQRRGHLDDRGVHLLPAGPDGGGGRPGRAAAGRQRPGGEEPGDRRRRRADGHLRDLRRDEGHHLGADRQGRAADGRHPADHDPGSGPVQLQPLRAARRRRREVRQGAGLPRAGPALRQGPDRQDRLLVPRPGAGAGHRGPAAHPDPLLHHADRERGPQVGAVGHRADRFLLSDDAGPGLRRRSAGRHRSGQPDRHQLGQRSLAAAGSGRRRRGRHARRVGAAGPDLGGGLRHHLGRGRRPHPHLGLLGGARPVCQRDQEGPGQREERARRGPDRGLRHRGGGHRAGHPGPAAEHRLPGGAGLRGRRLGQPAGLAVQPLLAPVQHPRRHLQHLRRAGGCGDPGDLLPGRIGYRHLAGAGDGLRLVPAAQPWLGVHPVRLPVRDRRHPAEQGPRGGAALRRAGRPLPHRGRSREGHQPL</sequence>
<evidence type="ECO:0000256" key="1">
    <source>
        <dbReference type="SAM" id="MobiDB-lite"/>
    </source>
</evidence>
<feature type="compositionally biased region" description="Basic and acidic residues" evidence="1">
    <location>
        <begin position="1"/>
        <end position="14"/>
    </location>
</feature>
<feature type="region of interest" description="Disordered" evidence="1">
    <location>
        <begin position="507"/>
        <end position="543"/>
    </location>
</feature>
<proteinExistence type="predicted"/>
<name>A0A6J4K9K3_9ACTN</name>
<feature type="region of interest" description="Disordered" evidence="1">
    <location>
        <begin position="94"/>
        <end position="433"/>
    </location>
</feature>
<reference evidence="2" key="1">
    <citation type="submission" date="2020-02" db="EMBL/GenBank/DDBJ databases">
        <authorList>
            <person name="Meier V. D."/>
        </authorList>
    </citation>
    <scope>NUCLEOTIDE SEQUENCE</scope>
    <source>
        <strain evidence="2">AVDCRST_MAG61</strain>
    </source>
</reference>
<feature type="compositionally biased region" description="Basic residues" evidence="1">
    <location>
        <begin position="305"/>
        <end position="315"/>
    </location>
</feature>
<feature type="compositionally biased region" description="Basic residues" evidence="1">
    <location>
        <begin position="334"/>
        <end position="344"/>
    </location>
</feature>
<accession>A0A6J4K9K3</accession>
<protein>
    <submittedName>
        <fullName evidence="2">Symporter YjcG</fullName>
    </submittedName>
</protein>
<feature type="compositionally biased region" description="Basic residues" evidence="1">
    <location>
        <begin position="356"/>
        <end position="368"/>
    </location>
</feature>
<feature type="compositionally biased region" description="Basic and acidic residues" evidence="1">
    <location>
        <begin position="380"/>
        <end position="401"/>
    </location>
</feature>
<feature type="region of interest" description="Disordered" evidence="1">
    <location>
        <begin position="1"/>
        <end position="21"/>
    </location>
</feature>
<feature type="non-terminal residue" evidence="2">
    <location>
        <position position="543"/>
    </location>
</feature>
<feature type="non-terminal residue" evidence="2">
    <location>
        <position position="1"/>
    </location>
</feature>
<dbReference type="AlphaFoldDB" id="A0A6J4K9K3"/>
<organism evidence="2">
    <name type="scientific">uncultured Friedmanniella sp</name>
    <dbReference type="NCBI Taxonomy" id="335381"/>
    <lineage>
        <taxon>Bacteria</taxon>
        <taxon>Bacillati</taxon>
        <taxon>Actinomycetota</taxon>
        <taxon>Actinomycetes</taxon>
        <taxon>Propionibacteriales</taxon>
        <taxon>Nocardioidaceae</taxon>
        <taxon>Friedmanniella</taxon>
        <taxon>environmental samples</taxon>
    </lineage>
</organism>
<feature type="compositionally biased region" description="Basic residues" evidence="1">
    <location>
        <begin position="525"/>
        <end position="535"/>
    </location>
</feature>
<feature type="compositionally biased region" description="Basic residues" evidence="1">
    <location>
        <begin position="402"/>
        <end position="412"/>
    </location>
</feature>
<feature type="compositionally biased region" description="Low complexity" evidence="1">
    <location>
        <begin position="324"/>
        <end position="333"/>
    </location>
</feature>
<feature type="compositionally biased region" description="Basic and acidic residues" evidence="1">
    <location>
        <begin position="176"/>
        <end position="209"/>
    </location>
</feature>
<gene>
    <name evidence="2" type="ORF">AVDCRST_MAG61-937</name>
</gene>